<evidence type="ECO:0000259" key="19">
    <source>
        <dbReference type="Pfam" id="PF01761"/>
    </source>
</evidence>
<feature type="binding site" evidence="18">
    <location>
        <position position="271"/>
    </location>
    <ligand>
        <name>Zn(2+)</name>
        <dbReference type="ChEBI" id="CHEBI:29105"/>
    </ligand>
</feature>
<dbReference type="NCBIfam" id="TIGR01357">
    <property type="entry name" value="aroB"/>
    <property type="match status" value="1"/>
</dbReference>
<keyword evidence="11 18" id="KW-0479">Metal-binding</keyword>
<feature type="binding site" evidence="18">
    <location>
        <position position="142"/>
    </location>
    <ligand>
        <name>NAD(+)</name>
        <dbReference type="ChEBI" id="CHEBI:57540"/>
    </ligand>
</feature>
<evidence type="ECO:0000256" key="6">
    <source>
        <dbReference type="ARBA" id="ARBA00005412"/>
    </source>
</evidence>
<keyword evidence="14 18" id="KW-0520">NAD</keyword>
<reference evidence="21 22" key="1">
    <citation type="submission" date="2019-01" db="EMBL/GenBank/DDBJ databases">
        <title>Draft genomes of a novel of Aminipila strains.</title>
        <authorList>
            <person name="Ma S."/>
        </authorList>
    </citation>
    <scope>NUCLEOTIDE SEQUENCE [LARGE SCALE GENOMIC DNA]</scope>
    <source>
        <strain evidence="22">JN-39</strain>
    </source>
</reference>
<dbReference type="InterPro" id="IPR050071">
    <property type="entry name" value="Dehydroquinate_synthase"/>
</dbReference>
<evidence type="ECO:0000313" key="22">
    <source>
        <dbReference type="Proteomes" id="UP000287601"/>
    </source>
</evidence>
<dbReference type="GO" id="GO:0009423">
    <property type="term" value="P:chorismate biosynthetic process"/>
    <property type="evidence" value="ECO:0007669"/>
    <property type="project" value="UniProtKB-UniRule"/>
</dbReference>
<evidence type="ECO:0000256" key="15">
    <source>
        <dbReference type="ARBA" id="ARBA00023141"/>
    </source>
</evidence>
<dbReference type="RefSeq" id="WP_128744449.1">
    <property type="nucleotide sequence ID" value="NZ_CP035281.1"/>
</dbReference>
<comment type="similarity">
    <text evidence="6 18">Belongs to the sugar phosphate cyclases superfamily. Dehydroquinate synthase family.</text>
</comment>
<comment type="caution">
    <text evidence="18">Lacks conserved residue(s) required for the propagation of feature annotation.</text>
</comment>
<comment type="pathway">
    <text evidence="5 18">Metabolic intermediate biosynthesis; chorismate biosynthesis; chorismate from D-erythrose 4-phosphate and phosphoenolpyruvate: step 2/7.</text>
</comment>
<evidence type="ECO:0000256" key="12">
    <source>
        <dbReference type="ARBA" id="ARBA00022741"/>
    </source>
</evidence>
<dbReference type="HAMAP" id="MF_00110">
    <property type="entry name" value="DHQ_synthase"/>
    <property type="match status" value="1"/>
</dbReference>
<dbReference type="Gene3D" id="3.40.50.1970">
    <property type="match status" value="1"/>
</dbReference>
<organism evidence="21 22">
    <name type="scientific">Aminipila luticellarii</name>
    <dbReference type="NCBI Taxonomy" id="2507160"/>
    <lineage>
        <taxon>Bacteria</taxon>
        <taxon>Bacillati</taxon>
        <taxon>Bacillota</taxon>
        <taxon>Clostridia</taxon>
        <taxon>Peptostreptococcales</taxon>
        <taxon>Anaerovoracaceae</taxon>
        <taxon>Aminipila</taxon>
    </lineage>
</organism>
<dbReference type="GO" id="GO:0003856">
    <property type="term" value="F:3-dehydroquinate synthase activity"/>
    <property type="evidence" value="ECO:0007669"/>
    <property type="project" value="UniProtKB-UniRule"/>
</dbReference>
<dbReference type="GO" id="GO:0009073">
    <property type="term" value="P:aromatic amino acid family biosynthetic process"/>
    <property type="evidence" value="ECO:0007669"/>
    <property type="project" value="UniProtKB-KW"/>
</dbReference>
<keyword evidence="10 18" id="KW-0028">Amino-acid biosynthesis</keyword>
<keyword evidence="13 18" id="KW-0862">Zinc</keyword>
<comment type="cofactor">
    <cofactor evidence="2 18">
        <name>NAD(+)</name>
        <dbReference type="ChEBI" id="CHEBI:57540"/>
    </cofactor>
</comment>
<dbReference type="OrthoDB" id="9806583at2"/>
<evidence type="ECO:0000256" key="16">
    <source>
        <dbReference type="ARBA" id="ARBA00023239"/>
    </source>
</evidence>
<feature type="binding site" evidence="18">
    <location>
        <position position="151"/>
    </location>
    <ligand>
        <name>NAD(+)</name>
        <dbReference type="ChEBI" id="CHEBI:57540"/>
    </ligand>
</feature>
<evidence type="ECO:0000256" key="17">
    <source>
        <dbReference type="ARBA" id="ARBA00023285"/>
    </source>
</evidence>
<dbReference type="PIRSF" id="PIRSF001455">
    <property type="entry name" value="DHQ_synth"/>
    <property type="match status" value="1"/>
</dbReference>
<dbReference type="InterPro" id="IPR016037">
    <property type="entry name" value="DHQ_synth_AroB"/>
</dbReference>
<feature type="binding site" evidence="18">
    <location>
        <begin position="129"/>
        <end position="130"/>
    </location>
    <ligand>
        <name>NAD(+)</name>
        <dbReference type="ChEBI" id="CHEBI:57540"/>
    </ligand>
</feature>
<feature type="domain" description="3-dehydroquinate synthase C-terminal" evidence="20">
    <location>
        <begin position="181"/>
        <end position="329"/>
    </location>
</feature>
<feature type="domain" description="3-dehydroquinate synthase N-terminal" evidence="19">
    <location>
        <begin position="67"/>
        <end position="176"/>
    </location>
</feature>
<keyword evidence="16 18" id="KW-0456">Lyase</keyword>
<dbReference type="Pfam" id="PF01761">
    <property type="entry name" value="DHQ_synthase"/>
    <property type="match status" value="1"/>
</dbReference>
<dbReference type="InterPro" id="IPR030960">
    <property type="entry name" value="DHQS/DOIS_N"/>
</dbReference>
<proteinExistence type="inferred from homology"/>
<dbReference type="FunFam" id="3.40.50.1970:FF:000007">
    <property type="entry name" value="Pentafunctional AROM polypeptide"/>
    <property type="match status" value="1"/>
</dbReference>
<evidence type="ECO:0000256" key="2">
    <source>
        <dbReference type="ARBA" id="ARBA00001911"/>
    </source>
</evidence>
<dbReference type="Gene3D" id="1.20.1090.10">
    <property type="entry name" value="Dehydroquinate synthase-like - alpha domain"/>
    <property type="match status" value="1"/>
</dbReference>
<feature type="binding site" evidence="18">
    <location>
        <begin position="169"/>
        <end position="172"/>
    </location>
    <ligand>
        <name>NAD(+)</name>
        <dbReference type="ChEBI" id="CHEBI:57540"/>
    </ligand>
</feature>
<keyword evidence="17 18" id="KW-0170">Cobalt</keyword>
<dbReference type="AlphaFoldDB" id="A0A410PSC8"/>
<evidence type="ECO:0000256" key="10">
    <source>
        <dbReference type="ARBA" id="ARBA00022605"/>
    </source>
</evidence>
<dbReference type="PANTHER" id="PTHR43622:SF7">
    <property type="entry name" value="3-DEHYDROQUINATE SYNTHASE, CHLOROPLASTIC"/>
    <property type="match status" value="1"/>
</dbReference>
<evidence type="ECO:0000256" key="5">
    <source>
        <dbReference type="ARBA" id="ARBA00004661"/>
    </source>
</evidence>
<gene>
    <name evidence="18 21" type="primary">aroB</name>
    <name evidence="21" type="ORF">EQM06_00335</name>
</gene>
<name>A0A410PSC8_9FIRM</name>
<evidence type="ECO:0000313" key="21">
    <source>
        <dbReference type="EMBL" id="QAT41795.1"/>
    </source>
</evidence>
<dbReference type="Proteomes" id="UP000287601">
    <property type="component" value="Chromosome"/>
</dbReference>
<dbReference type="CDD" id="cd08195">
    <property type="entry name" value="DHQS"/>
    <property type="match status" value="1"/>
</dbReference>
<dbReference type="GO" id="GO:0046872">
    <property type="term" value="F:metal ion binding"/>
    <property type="evidence" value="ECO:0007669"/>
    <property type="project" value="UniProtKB-KW"/>
</dbReference>
<keyword evidence="15 18" id="KW-0057">Aromatic amino acid biosynthesis</keyword>
<comment type="catalytic activity">
    <reaction evidence="1 18">
        <text>7-phospho-2-dehydro-3-deoxy-D-arabino-heptonate = 3-dehydroquinate + phosphate</text>
        <dbReference type="Rhea" id="RHEA:21968"/>
        <dbReference type="ChEBI" id="CHEBI:32364"/>
        <dbReference type="ChEBI" id="CHEBI:43474"/>
        <dbReference type="ChEBI" id="CHEBI:58394"/>
        <dbReference type="EC" id="4.2.3.4"/>
    </reaction>
</comment>
<evidence type="ECO:0000256" key="7">
    <source>
        <dbReference type="ARBA" id="ARBA00013031"/>
    </source>
</evidence>
<feature type="binding site" evidence="18">
    <location>
        <position position="184"/>
    </location>
    <ligand>
        <name>Zn(2+)</name>
        <dbReference type="ChEBI" id="CHEBI:29105"/>
    </ligand>
</feature>
<evidence type="ECO:0000256" key="8">
    <source>
        <dbReference type="ARBA" id="ARBA00017684"/>
    </source>
</evidence>
<dbReference type="GO" id="GO:0000166">
    <property type="term" value="F:nucleotide binding"/>
    <property type="evidence" value="ECO:0007669"/>
    <property type="project" value="UniProtKB-KW"/>
</dbReference>
<comment type="function">
    <text evidence="18">Catalyzes the conversion of 3-deoxy-D-arabino-heptulosonate 7-phosphate (DAHP) to dehydroquinate (DHQ).</text>
</comment>
<dbReference type="KEGG" id="amij:EQM06_00335"/>
<comment type="cofactor">
    <cofactor evidence="18">
        <name>Co(2+)</name>
        <dbReference type="ChEBI" id="CHEBI:48828"/>
    </cofactor>
    <cofactor evidence="18">
        <name>Zn(2+)</name>
        <dbReference type="ChEBI" id="CHEBI:29105"/>
    </cofactor>
    <text evidence="18">Binds 1 divalent metal cation per subunit. Can use either Co(2+) or Zn(2+).</text>
</comment>
<evidence type="ECO:0000256" key="18">
    <source>
        <dbReference type="HAMAP-Rule" id="MF_00110"/>
    </source>
</evidence>
<dbReference type="UniPathway" id="UPA00053">
    <property type="reaction ID" value="UER00085"/>
</dbReference>
<dbReference type="PANTHER" id="PTHR43622">
    <property type="entry name" value="3-DEHYDROQUINATE SYNTHASE"/>
    <property type="match status" value="1"/>
</dbReference>
<evidence type="ECO:0000256" key="14">
    <source>
        <dbReference type="ARBA" id="ARBA00023027"/>
    </source>
</evidence>
<dbReference type="GO" id="GO:0005737">
    <property type="term" value="C:cytoplasm"/>
    <property type="evidence" value="ECO:0007669"/>
    <property type="project" value="UniProtKB-SubCell"/>
</dbReference>
<dbReference type="SUPFAM" id="SSF56796">
    <property type="entry name" value="Dehydroquinate synthase-like"/>
    <property type="match status" value="1"/>
</dbReference>
<accession>A0A410PSC8</accession>
<dbReference type="EC" id="4.2.3.4" evidence="7 18"/>
<evidence type="ECO:0000256" key="11">
    <source>
        <dbReference type="ARBA" id="ARBA00022723"/>
    </source>
</evidence>
<comment type="cofactor">
    <cofactor evidence="3">
        <name>Zn(2+)</name>
        <dbReference type="ChEBI" id="CHEBI:29105"/>
    </cofactor>
</comment>
<comment type="subcellular location">
    <subcellularLocation>
        <location evidence="4 18">Cytoplasm</location>
    </subcellularLocation>
</comment>
<keyword evidence="9 18" id="KW-0963">Cytoplasm</keyword>
<evidence type="ECO:0000256" key="13">
    <source>
        <dbReference type="ARBA" id="ARBA00022833"/>
    </source>
</evidence>
<protein>
    <recommendedName>
        <fullName evidence="8 18">3-dehydroquinate synthase</fullName>
        <shortName evidence="18">DHQS</shortName>
        <ecNumber evidence="7 18">4.2.3.4</ecNumber>
    </recommendedName>
</protein>
<dbReference type="Pfam" id="PF24621">
    <property type="entry name" value="DHQS_C"/>
    <property type="match status" value="1"/>
</dbReference>
<keyword evidence="12 18" id="KW-0547">Nucleotide-binding</keyword>
<feature type="binding site" evidence="18">
    <location>
        <position position="255"/>
    </location>
    <ligand>
        <name>Zn(2+)</name>
        <dbReference type="ChEBI" id="CHEBI:29105"/>
    </ligand>
</feature>
<dbReference type="InterPro" id="IPR030963">
    <property type="entry name" value="DHQ_synth_fam"/>
</dbReference>
<evidence type="ECO:0000256" key="4">
    <source>
        <dbReference type="ARBA" id="ARBA00004496"/>
    </source>
</evidence>
<evidence type="ECO:0000256" key="1">
    <source>
        <dbReference type="ARBA" id="ARBA00001393"/>
    </source>
</evidence>
<dbReference type="EMBL" id="CP035281">
    <property type="protein sequence ID" value="QAT41795.1"/>
    <property type="molecule type" value="Genomic_DNA"/>
</dbReference>
<dbReference type="InterPro" id="IPR056179">
    <property type="entry name" value="DHQS_C"/>
</dbReference>
<dbReference type="GO" id="GO:0008652">
    <property type="term" value="P:amino acid biosynthetic process"/>
    <property type="evidence" value="ECO:0007669"/>
    <property type="project" value="UniProtKB-KW"/>
</dbReference>
<evidence type="ECO:0000256" key="9">
    <source>
        <dbReference type="ARBA" id="ARBA00022490"/>
    </source>
</evidence>
<sequence>MEKIQVKASRTYDIYIGRNLLKDAGMYISEILPTCKLCIITDDVVSELYKDTVSQALSDAGFDVHTFVFKAGENSKNMETVHNILEYMAENEFTRSDGIVALGGGITGDIAGFAAAIFLRGIQFIQIPTTFLAAVDSSVGGKTGVNLHAGKNLTGAFWQPSLVLCDCDTFSTLSYEIFLDGVAEAVKYGVIISLELFELLLLHNQRLFSEPLVNEKPDHSDAVIEVVKQCVQIKRDLVMEDEQDTGIRQLLNFGHTVGHAIEKCSGYTVTHGHAVAMGMLIISKAAHTFGLCKTDCFSAIEEILKTFNFPVTCPYTAEELTRAALKDKKRAGKSITLVLPEYIGHCYLKKTDISNLEAFIKAGL</sequence>
<evidence type="ECO:0000256" key="3">
    <source>
        <dbReference type="ARBA" id="ARBA00001947"/>
    </source>
</evidence>
<keyword evidence="22" id="KW-1185">Reference proteome</keyword>
<evidence type="ECO:0000259" key="20">
    <source>
        <dbReference type="Pfam" id="PF24621"/>
    </source>
</evidence>